<gene>
    <name evidence="1" type="ORF">C1Y40_03692</name>
</gene>
<accession>A0A2S8BHK4</accession>
<dbReference type="EMBL" id="PPEA01000539">
    <property type="protein sequence ID" value="PQM46133.1"/>
    <property type="molecule type" value="Genomic_DNA"/>
</dbReference>
<comment type="caution">
    <text evidence="1">The sequence shown here is derived from an EMBL/GenBank/DDBJ whole genome shotgun (WGS) entry which is preliminary data.</text>
</comment>
<sequence length="105" mass="10987">MPDFTAGEPLQYWPFFTLPITPEPGAMSASLPTDAPGSSVVRAPTVASLPTVIGPTWKMSPSIQCPHRSTSGSIAQRCPNVSIPVTGGVECRSTPLPTRLPSARA</sequence>
<proteinExistence type="predicted"/>
<dbReference type="Proteomes" id="UP000238296">
    <property type="component" value="Unassembled WGS sequence"/>
</dbReference>
<organism evidence="1 2">
    <name type="scientific">Mycobacterium talmoniae</name>
    <dbReference type="NCBI Taxonomy" id="1858794"/>
    <lineage>
        <taxon>Bacteria</taxon>
        <taxon>Bacillati</taxon>
        <taxon>Actinomycetota</taxon>
        <taxon>Actinomycetes</taxon>
        <taxon>Mycobacteriales</taxon>
        <taxon>Mycobacteriaceae</taxon>
        <taxon>Mycobacterium</taxon>
    </lineage>
</organism>
<name>A0A2S8BHK4_9MYCO</name>
<reference evidence="1 2" key="1">
    <citation type="journal article" date="2017" name="Int. J. Syst. Evol. Microbiol.">
        <title>Mycobacterium talmoniae sp. nov., a slowly growing mycobacterium isolated from human respiratory samples.</title>
        <authorList>
            <person name="Davidson R.M."/>
            <person name="DeGroote M.A."/>
            <person name="Marola J.L."/>
            <person name="Buss S."/>
            <person name="Jones V."/>
            <person name="McNeil M.R."/>
            <person name="Freifeld A.G."/>
            <person name="Elaine Epperson L."/>
            <person name="Hasan N.A."/>
            <person name="Jackson M."/>
            <person name="Iwen P.C."/>
            <person name="Salfinger M."/>
            <person name="Strong M."/>
        </authorList>
    </citation>
    <scope>NUCLEOTIDE SEQUENCE [LARGE SCALE GENOMIC DNA]</scope>
    <source>
        <strain evidence="1 2">ATCC BAA-2683</strain>
    </source>
</reference>
<evidence type="ECO:0000313" key="2">
    <source>
        <dbReference type="Proteomes" id="UP000238296"/>
    </source>
</evidence>
<evidence type="ECO:0000313" key="1">
    <source>
        <dbReference type="EMBL" id="PQM46133.1"/>
    </source>
</evidence>
<protein>
    <submittedName>
        <fullName evidence="1">Uncharacterized protein</fullName>
    </submittedName>
</protein>
<dbReference type="AlphaFoldDB" id="A0A2S8BHK4"/>